<name>A0A6G0Z2V8_APHCR</name>
<dbReference type="Proteomes" id="UP000478052">
    <property type="component" value="Unassembled WGS sequence"/>
</dbReference>
<reference evidence="1 2" key="1">
    <citation type="submission" date="2019-08" db="EMBL/GenBank/DDBJ databases">
        <title>Whole genome of Aphis craccivora.</title>
        <authorList>
            <person name="Voronova N.V."/>
            <person name="Shulinski R.S."/>
            <person name="Bandarenka Y.V."/>
            <person name="Zhorov D.G."/>
            <person name="Warner D."/>
        </authorList>
    </citation>
    <scope>NUCLEOTIDE SEQUENCE [LARGE SCALE GENOMIC DNA]</scope>
    <source>
        <strain evidence="1">180601</strain>
        <tissue evidence="1">Whole Body</tissue>
    </source>
</reference>
<keyword evidence="2" id="KW-1185">Reference proteome</keyword>
<dbReference type="EMBL" id="VUJU01001573">
    <property type="protein sequence ID" value="KAF0764688.1"/>
    <property type="molecule type" value="Genomic_DNA"/>
</dbReference>
<evidence type="ECO:0000313" key="2">
    <source>
        <dbReference type="Proteomes" id="UP000478052"/>
    </source>
</evidence>
<protein>
    <submittedName>
        <fullName evidence="1">Uncharacterized protein</fullName>
    </submittedName>
</protein>
<sequence length="98" mass="11828">MNMGFIIPKKNLIQVTYNNENVVFMNDSPHLQLQHKQTNLLKFLMTCLILLTKNSLHWDFFKGAKIFLPPCIIWWQENICVQMLFKELNENYDIEYLY</sequence>
<accession>A0A6G0Z2V8</accession>
<proteinExistence type="predicted"/>
<comment type="caution">
    <text evidence="1">The sequence shown here is derived from an EMBL/GenBank/DDBJ whole genome shotgun (WGS) entry which is preliminary data.</text>
</comment>
<evidence type="ECO:0000313" key="1">
    <source>
        <dbReference type="EMBL" id="KAF0764688.1"/>
    </source>
</evidence>
<organism evidence="1 2">
    <name type="scientific">Aphis craccivora</name>
    <name type="common">Cowpea aphid</name>
    <dbReference type="NCBI Taxonomy" id="307492"/>
    <lineage>
        <taxon>Eukaryota</taxon>
        <taxon>Metazoa</taxon>
        <taxon>Ecdysozoa</taxon>
        <taxon>Arthropoda</taxon>
        <taxon>Hexapoda</taxon>
        <taxon>Insecta</taxon>
        <taxon>Pterygota</taxon>
        <taxon>Neoptera</taxon>
        <taxon>Paraneoptera</taxon>
        <taxon>Hemiptera</taxon>
        <taxon>Sternorrhyncha</taxon>
        <taxon>Aphidomorpha</taxon>
        <taxon>Aphidoidea</taxon>
        <taxon>Aphididae</taxon>
        <taxon>Aphidini</taxon>
        <taxon>Aphis</taxon>
        <taxon>Aphis</taxon>
    </lineage>
</organism>
<dbReference type="AlphaFoldDB" id="A0A6G0Z2V8"/>
<gene>
    <name evidence="1" type="ORF">FWK35_00001774</name>
</gene>